<dbReference type="Gene3D" id="3.40.50.300">
    <property type="entry name" value="P-loop containing nucleotide triphosphate hydrolases"/>
    <property type="match status" value="1"/>
</dbReference>
<feature type="domain" description="GIY-YIG" evidence="1">
    <location>
        <begin position="28"/>
        <end position="111"/>
    </location>
</feature>
<reference evidence="2 3" key="1">
    <citation type="submission" date="2019-03" db="EMBL/GenBank/DDBJ databases">
        <title>Genomic Encyclopedia of Archaeal and Bacterial Type Strains, Phase II (KMG-II): from individual species to whole genera.</title>
        <authorList>
            <person name="Goeker M."/>
        </authorList>
    </citation>
    <scope>NUCLEOTIDE SEQUENCE [LARGE SCALE GENOMIC DNA]</scope>
    <source>
        <strain evidence="2 3">DSM 24782</strain>
    </source>
</reference>
<keyword evidence="3" id="KW-1185">Reference proteome</keyword>
<evidence type="ECO:0000313" key="2">
    <source>
        <dbReference type="EMBL" id="TDS77249.1"/>
    </source>
</evidence>
<dbReference type="InterPro" id="IPR027417">
    <property type="entry name" value="P-loop_NTPase"/>
</dbReference>
<protein>
    <recommendedName>
        <fullName evidence="1">GIY-YIG domain-containing protein</fullName>
    </recommendedName>
</protein>
<evidence type="ECO:0000313" key="3">
    <source>
        <dbReference type="Proteomes" id="UP000295344"/>
    </source>
</evidence>
<accession>A0A4R7FLJ9</accession>
<dbReference type="EMBL" id="SOAM01000002">
    <property type="protein sequence ID" value="TDS77249.1"/>
    <property type="molecule type" value="Genomic_DNA"/>
</dbReference>
<gene>
    <name evidence="2" type="ORF">CLV52_2190</name>
</gene>
<dbReference type="SUPFAM" id="SSF52540">
    <property type="entry name" value="P-loop containing nucleoside triphosphate hydrolases"/>
    <property type="match status" value="1"/>
</dbReference>
<dbReference type="RefSeq" id="WP_133766342.1">
    <property type="nucleotide sequence ID" value="NZ_BAAARP010000002.1"/>
</dbReference>
<comment type="caution">
    <text evidence="2">The sequence shown here is derived from an EMBL/GenBank/DDBJ whole genome shotgun (WGS) entry which is preliminary data.</text>
</comment>
<dbReference type="AlphaFoldDB" id="A0A4R7FLJ9"/>
<name>A0A4R7FLJ9_9MICO</name>
<sequence length="586" mass="65944">MTGFEISRLDFRAEAVRDWAASNALRTNWPVVYVLDGRSDEARSSEVEVYVGETLNAQARLRQHLESRTKSAMRSVRVIVDEEFNKSAALDLESFLIRHFAGDGHFRVANRNDGVVDAAYFDRAKYQESFEAIFEALRAEGLFTRDIAAIENDDLFKLSPFKALTAEQTEAVEGIMRVVAERLLTQEDCTVVVRGAPGTGKTIVGVFLMKLIADLGAGDAVDQNAENESPLSSLFSSEDRVAYTGLDVGFVIPQQSLRRSVQEVFRRTRGLSASQVMSPFTAAEHTGTFDVLLVDEAHRLNRRASQPSGPLNKQFGEINQKLFGEDDFTKTQLDWVTAKSRIRILLLDERQSVMPADLPRDDVMAVVAQAQREDSYFELQTQMRVRGGRDYVEHVRGLLDVSTPMSTLEARSRIRATDYEIRFFDDIRALHDAIRARDREYGLSRLVAGYAWEWKSKNDASAMDIEIDGYGLQWNRTAVDWITSAGAIDQVGSIHTVQGYDLNYAGVIIGNDLKMDPTTGRLVGVRESYFDKRGKQNNRLLGIEYSDDDLGRYIADIYGVLLTRGVRGTYLYVSDPGLREYLQRTL</sequence>
<organism evidence="2 3">
    <name type="scientific">Amnibacterium kyonggiense</name>
    <dbReference type="NCBI Taxonomy" id="595671"/>
    <lineage>
        <taxon>Bacteria</taxon>
        <taxon>Bacillati</taxon>
        <taxon>Actinomycetota</taxon>
        <taxon>Actinomycetes</taxon>
        <taxon>Micrococcales</taxon>
        <taxon>Microbacteriaceae</taxon>
        <taxon>Amnibacterium</taxon>
    </lineage>
</organism>
<dbReference type="CDD" id="cd10439">
    <property type="entry name" value="GIY-YIG_COG3410"/>
    <property type="match status" value="1"/>
</dbReference>
<dbReference type="InterPro" id="IPR000305">
    <property type="entry name" value="GIY-YIG_endonuc"/>
</dbReference>
<evidence type="ECO:0000259" key="1">
    <source>
        <dbReference type="PROSITE" id="PS50164"/>
    </source>
</evidence>
<dbReference type="OrthoDB" id="3193269at2"/>
<dbReference type="PROSITE" id="PS50164">
    <property type="entry name" value="GIY_YIG"/>
    <property type="match status" value="1"/>
</dbReference>
<dbReference type="Proteomes" id="UP000295344">
    <property type="component" value="Unassembled WGS sequence"/>
</dbReference>
<dbReference type="Pfam" id="PF09848">
    <property type="entry name" value="SLFN-g3_helicase"/>
    <property type="match status" value="1"/>
</dbReference>
<dbReference type="InterPro" id="IPR018647">
    <property type="entry name" value="SLFN_3-like_DNA/RNA_helicase"/>
</dbReference>
<proteinExistence type="predicted"/>